<keyword evidence="9" id="KW-0479">Metal-binding</keyword>
<feature type="domain" description="Tr-type G" evidence="13">
    <location>
        <begin position="1"/>
        <end position="199"/>
    </location>
</feature>
<dbReference type="GO" id="GO:0000049">
    <property type="term" value="F:tRNA binding"/>
    <property type="evidence" value="ECO:0007669"/>
    <property type="project" value="InterPro"/>
</dbReference>
<evidence type="ECO:0000313" key="14">
    <source>
        <dbReference type="EMBL" id="CAE7834596.1"/>
    </source>
</evidence>
<keyword evidence="3" id="KW-0396">Initiation factor</keyword>
<keyword evidence="5" id="KW-0378">Hydrolase</keyword>
<dbReference type="FunFam" id="2.40.30.10:FF:000075">
    <property type="entry name" value="Translation initiation factor 2 subunit gamma"/>
    <property type="match status" value="1"/>
</dbReference>
<dbReference type="EC" id="3.6.5.3" evidence="2"/>
<dbReference type="InterPro" id="IPR000795">
    <property type="entry name" value="T_Tr_GTP-bd_dom"/>
</dbReference>
<dbReference type="CDD" id="cd15490">
    <property type="entry name" value="eIF2_gamma_III"/>
    <property type="match status" value="1"/>
</dbReference>
<evidence type="ECO:0000256" key="2">
    <source>
        <dbReference type="ARBA" id="ARBA00011986"/>
    </source>
</evidence>
<evidence type="ECO:0000256" key="8">
    <source>
        <dbReference type="ARBA" id="ARBA00048107"/>
    </source>
</evidence>
<evidence type="ECO:0000313" key="15">
    <source>
        <dbReference type="Proteomes" id="UP000601435"/>
    </source>
</evidence>
<dbReference type="InterPro" id="IPR050543">
    <property type="entry name" value="eIF2G"/>
</dbReference>
<dbReference type="PANTHER" id="PTHR42854">
    <property type="entry name" value="EUKARYOTIC TRANSLATION INITIATION FACTOR 2 SUBUNIT 3 FAMILY MEMBER"/>
    <property type="match status" value="1"/>
</dbReference>
<evidence type="ECO:0000256" key="5">
    <source>
        <dbReference type="ARBA" id="ARBA00022801"/>
    </source>
</evidence>
<dbReference type="InterPro" id="IPR015256">
    <property type="entry name" value="eIF2g_C"/>
</dbReference>
<dbReference type="GO" id="GO:0003924">
    <property type="term" value="F:GTPase activity"/>
    <property type="evidence" value="ECO:0007669"/>
    <property type="project" value="InterPro"/>
</dbReference>
<dbReference type="GO" id="GO:0003743">
    <property type="term" value="F:translation initiation factor activity"/>
    <property type="evidence" value="ECO:0007669"/>
    <property type="project" value="UniProtKB-KW"/>
</dbReference>
<dbReference type="SUPFAM" id="SSF52540">
    <property type="entry name" value="P-loop containing nucleoside triphosphate hydrolases"/>
    <property type="match status" value="1"/>
</dbReference>
<dbReference type="Pfam" id="PF09173">
    <property type="entry name" value="eIF2_C"/>
    <property type="match status" value="1"/>
</dbReference>
<keyword evidence="7" id="KW-0342">GTP-binding</keyword>
<dbReference type="PRINTS" id="PR00315">
    <property type="entry name" value="ELONGATNFCT"/>
</dbReference>
<dbReference type="SUPFAM" id="SSF50447">
    <property type="entry name" value="Translation proteins"/>
    <property type="match status" value="1"/>
</dbReference>
<dbReference type="Pfam" id="PF13920">
    <property type="entry name" value="zf-C3HC4_3"/>
    <property type="match status" value="1"/>
</dbReference>
<dbReference type="GO" id="GO:0008270">
    <property type="term" value="F:zinc ion binding"/>
    <property type="evidence" value="ECO:0007669"/>
    <property type="project" value="UniProtKB-KW"/>
</dbReference>
<evidence type="ECO:0000256" key="1">
    <source>
        <dbReference type="ARBA" id="ARBA00007249"/>
    </source>
</evidence>
<organism evidence="14 15">
    <name type="scientific">Symbiodinium necroappetens</name>
    <dbReference type="NCBI Taxonomy" id="1628268"/>
    <lineage>
        <taxon>Eukaryota</taxon>
        <taxon>Sar</taxon>
        <taxon>Alveolata</taxon>
        <taxon>Dinophyceae</taxon>
        <taxon>Suessiales</taxon>
        <taxon>Symbiodiniaceae</taxon>
        <taxon>Symbiodinium</taxon>
    </lineage>
</organism>
<dbReference type="InterPro" id="IPR044128">
    <property type="entry name" value="eIF2g_GTP-bd"/>
</dbReference>
<dbReference type="NCBIfam" id="NF003077">
    <property type="entry name" value="PRK04000.1"/>
    <property type="match status" value="1"/>
</dbReference>
<accession>A0A812ZQT8</accession>
<evidence type="ECO:0000256" key="11">
    <source>
        <dbReference type="SAM" id="Phobius"/>
    </source>
</evidence>
<comment type="caution">
    <text evidence="14">The sequence shown here is derived from an EMBL/GenBank/DDBJ whole genome shotgun (WGS) entry which is preliminary data.</text>
</comment>
<evidence type="ECO:0000256" key="9">
    <source>
        <dbReference type="PROSITE-ProRule" id="PRU00175"/>
    </source>
</evidence>
<dbReference type="SUPFAM" id="SSF50465">
    <property type="entry name" value="EF-Tu/eEF-1alpha/eIF2-gamma C-terminal domain"/>
    <property type="match status" value="1"/>
</dbReference>
<protein>
    <recommendedName>
        <fullName evidence="2">protein-synthesizing GTPase</fullName>
        <ecNumber evidence="2">3.6.5.3</ecNumber>
    </recommendedName>
</protein>
<evidence type="ECO:0000259" key="12">
    <source>
        <dbReference type="PROSITE" id="PS50089"/>
    </source>
</evidence>
<dbReference type="InterPro" id="IPR009000">
    <property type="entry name" value="Transl_B-barrel_sf"/>
</dbReference>
<feature type="transmembrane region" description="Helical" evidence="11">
    <location>
        <begin position="1097"/>
        <end position="1120"/>
    </location>
</feature>
<comment type="similarity">
    <text evidence="1">Belongs to the TRAFAC class translation factor GTPase superfamily. Classic translation factor GTPase family. EF-Tu/EF-1A subfamily.</text>
</comment>
<dbReference type="GO" id="GO:0005850">
    <property type="term" value="C:eukaryotic translation initiation factor 2 complex"/>
    <property type="evidence" value="ECO:0007669"/>
    <property type="project" value="TreeGrafter"/>
</dbReference>
<dbReference type="PROSITE" id="PS51722">
    <property type="entry name" value="G_TR_2"/>
    <property type="match status" value="1"/>
</dbReference>
<dbReference type="CDD" id="cd01888">
    <property type="entry name" value="eIF2_gamma"/>
    <property type="match status" value="1"/>
</dbReference>
<dbReference type="FunFam" id="2.40.30.10:FF:000009">
    <property type="entry name" value="Eukaryotic translation initiation factor 2 subunit gamma"/>
    <property type="match status" value="1"/>
</dbReference>
<dbReference type="InterPro" id="IPR004161">
    <property type="entry name" value="EFTu-like_2"/>
</dbReference>
<feature type="domain" description="RING-type" evidence="12">
    <location>
        <begin position="933"/>
        <end position="973"/>
    </location>
</feature>
<dbReference type="GO" id="GO:0001731">
    <property type="term" value="P:formation of translation preinitiation complex"/>
    <property type="evidence" value="ECO:0007669"/>
    <property type="project" value="TreeGrafter"/>
</dbReference>
<feature type="transmembrane region" description="Helical" evidence="11">
    <location>
        <begin position="1017"/>
        <end position="1035"/>
    </location>
</feature>
<proteinExistence type="inferred from homology"/>
<dbReference type="CDD" id="cd03688">
    <property type="entry name" value="eIF2_gamma_II"/>
    <property type="match status" value="1"/>
</dbReference>
<keyword evidence="9" id="KW-0862">Zinc</keyword>
<evidence type="ECO:0000256" key="7">
    <source>
        <dbReference type="ARBA" id="ARBA00023134"/>
    </source>
</evidence>
<dbReference type="PROSITE" id="PS50089">
    <property type="entry name" value="ZF_RING_2"/>
    <property type="match status" value="1"/>
</dbReference>
<reference evidence="14" key="1">
    <citation type="submission" date="2021-02" db="EMBL/GenBank/DDBJ databases">
        <authorList>
            <person name="Dougan E. K."/>
            <person name="Rhodes N."/>
            <person name="Thang M."/>
            <person name="Chan C."/>
        </authorList>
    </citation>
    <scope>NUCLEOTIDE SEQUENCE</scope>
</reference>
<keyword evidence="11" id="KW-1133">Transmembrane helix</keyword>
<evidence type="ECO:0000256" key="4">
    <source>
        <dbReference type="ARBA" id="ARBA00022741"/>
    </source>
</evidence>
<dbReference type="InterPro" id="IPR013083">
    <property type="entry name" value="Znf_RING/FYVE/PHD"/>
</dbReference>
<dbReference type="Pfam" id="PF03144">
    <property type="entry name" value="GTP_EFTU_D2"/>
    <property type="match status" value="1"/>
</dbReference>
<keyword evidence="15" id="KW-1185">Reference proteome</keyword>
<sequence length="1520" mass="162387">MNVGTIGHVAHGKSTVVKGLSGTHTVKFKAEKERNITIKLGYANAKIYKRDPGEGDQDHPYWSAGSSTPDVVDDMRLVRHVSFVDCPGHDILMATMLNGAAVMDAALLVIAGNETCPQPQTSEHLAAVEIMRLKHIIILQNKVELTKQQEAESRYEEIKKFVAGTAADSSPIIPISAVLKYNLDVICEYLCTQVPIPPRDFTSMPVMIIIRSFDVNRPGEEVANLKGGVAGGSILKGVLKMGDEIEIRPGIVTKDSSSDSVQCRPIRSRIMSLLAEQNALQFAVPGGLIGVGTKIDPKLTRADKLVGHVLGHPGKLPSIYIEIEVKFYLLRRLLGVKTDGDGKAGKVAKLKKGEILMVNIGSTAAGGRVLGIKDDNDYARITLTHPVCTQEGDKVALSRRIDKHWRLIGWGTIAKGSTIKPMSDLDDMQVSNASVTRVCHGSLEASTRTTVLGSSLVCSTASGRSMSPVWIARGMAEAKHHIAVPQSRTTSPLLGSSLRSAATEVKRAPLAPFNWQVSKPGKDVTSLATRTVSTRSAASSAPSSSSTPIVPLSGISLPMTNEQASDVAEAIGGITAGRKNVRFCPEEALDPKANLEEKVGMVAGEKPLAAGRTPSYGGLDRTSVIADRAGNYMAAASQRPKMLPIASNCFELQLLVVAFVPDWELCTHTTPLQQGDTTTVIGTSTGKPDRLVNSESCRPTTFQYAWVDADPTSQSLVPSSTWWWSQQYTAAGIVKHLGHVISSQSLQLYIKHGEDDLLIQCSSVAAACTWLQEAFSQEIRSGQEEQQPARSSSLGSVLFGACSQPSVAEDFVPESGPNESPHAGAEAAETSRRLHDLGDCLTHDETSKLQFMHGDLYSQLARHNPWRWSSLRSPEQAAKELDEQPRARKVLLRVASSTQRLQKMFPSPASAAVWIRRRLVNSSDPALDEERLCVICLTQPRNVLLMPCRHAVLCEECLEIIMQRRPSECPICRRRIQNHARGRFMDDYVELVLAAEARMELSQLQAYEGMYNHIRPLMVTGALLASGAAACFVIAPPLAPAVAPALLTGATVVGYLPWLATTVAHFESEDMADSTLQNRIFSQEDFSSPLKLVTKSAVLLVAAPVAGVVFFLPYGIYAGVLRPLTRLTLQGLVRAACLTHVYVLRPAASMAATVWEFLSGTGSAFGDGFMAFLKSLYDMVLCPLGSGLKWLGQRLVDVAQWTYRSLMVPAWNATCWFAEAAYENVLLPSAQAAWNAIQAAAQAAYTYVLAPSGRALAAIAEQLGGVLTVCAEGLYAYILLPTGQAAWAGLKALCHGLGAAAHGTYEHMLVPVASALASALKAFGHCLGSSAEALYGYVLQPLGSGISAYVLAPAALAARAVAGALWHGAGMAVYAVGQLAQVGYAYVLVPVGHGIRATGTALWYASGAVAAALVQFAQVGYSTVIRPCANAIIAVAEGTYSTVLRPCGQALAAAAQSVGQAVLAIAQVSGHVVYAYVVCPVGQASQAALLAAREAVQQCHATARSTGQTVRVTIQSLVRR</sequence>
<keyword evidence="11" id="KW-0472">Membrane</keyword>
<keyword evidence="4" id="KW-0547">Nucleotide-binding</keyword>
<feature type="transmembrane region" description="Helical" evidence="11">
    <location>
        <begin position="1042"/>
        <end position="1060"/>
    </location>
</feature>
<evidence type="ECO:0000256" key="6">
    <source>
        <dbReference type="ARBA" id="ARBA00022917"/>
    </source>
</evidence>
<dbReference type="GO" id="GO:0005829">
    <property type="term" value="C:cytosol"/>
    <property type="evidence" value="ECO:0007669"/>
    <property type="project" value="TreeGrafter"/>
</dbReference>
<dbReference type="EMBL" id="CAJNJA010048974">
    <property type="protein sequence ID" value="CAE7834596.1"/>
    <property type="molecule type" value="Genomic_DNA"/>
</dbReference>
<dbReference type="SUPFAM" id="SSF57850">
    <property type="entry name" value="RING/U-box"/>
    <property type="match status" value="1"/>
</dbReference>
<dbReference type="Proteomes" id="UP000601435">
    <property type="component" value="Unassembled WGS sequence"/>
</dbReference>
<feature type="region of interest" description="Disordered" evidence="10">
    <location>
        <begin position="809"/>
        <end position="831"/>
    </location>
</feature>
<dbReference type="Gene3D" id="3.40.50.300">
    <property type="entry name" value="P-loop containing nucleotide triphosphate hydrolases"/>
    <property type="match status" value="1"/>
</dbReference>
<evidence type="ECO:0000256" key="10">
    <source>
        <dbReference type="SAM" id="MobiDB-lite"/>
    </source>
</evidence>
<evidence type="ECO:0000256" key="3">
    <source>
        <dbReference type="ARBA" id="ARBA00022540"/>
    </source>
</evidence>
<dbReference type="InterPro" id="IPR001841">
    <property type="entry name" value="Znf_RING"/>
</dbReference>
<dbReference type="InterPro" id="IPR044127">
    <property type="entry name" value="eIF2g_dom_2"/>
</dbReference>
<dbReference type="Gene3D" id="3.30.40.10">
    <property type="entry name" value="Zinc/RING finger domain, C3HC4 (zinc finger)"/>
    <property type="match status" value="1"/>
</dbReference>
<dbReference type="GO" id="GO:0005525">
    <property type="term" value="F:GTP binding"/>
    <property type="evidence" value="ECO:0007669"/>
    <property type="project" value="UniProtKB-KW"/>
</dbReference>
<dbReference type="FunFam" id="3.40.50.300:FF:001794">
    <property type="entry name" value="Eukaryotic translation initiation factor 2 subunit 3, variant"/>
    <property type="match status" value="1"/>
</dbReference>
<dbReference type="Pfam" id="PF00009">
    <property type="entry name" value="GTP_EFTU"/>
    <property type="match status" value="1"/>
</dbReference>
<dbReference type="InterPro" id="IPR009001">
    <property type="entry name" value="Transl_elong_EF1A/Init_IF2_C"/>
</dbReference>
<gene>
    <name evidence="14" type="primary">Eif2s3x</name>
    <name evidence="14" type="ORF">SNEC2469_LOCUS25019</name>
</gene>
<keyword evidence="11" id="KW-0812">Transmembrane</keyword>
<dbReference type="InterPro" id="IPR027417">
    <property type="entry name" value="P-loop_NTPase"/>
</dbReference>
<evidence type="ECO:0000259" key="13">
    <source>
        <dbReference type="PROSITE" id="PS51722"/>
    </source>
</evidence>
<comment type="catalytic activity">
    <reaction evidence="8">
        <text>GTP + H2O = GDP + phosphate + H(+)</text>
        <dbReference type="Rhea" id="RHEA:19669"/>
        <dbReference type="ChEBI" id="CHEBI:15377"/>
        <dbReference type="ChEBI" id="CHEBI:15378"/>
        <dbReference type="ChEBI" id="CHEBI:37565"/>
        <dbReference type="ChEBI" id="CHEBI:43474"/>
        <dbReference type="ChEBI" id="CHEBI:58189"/>
        <dbReference type="EC" id="3.6.5.3"/>
    </reaction>
</comment>
<keyword evidence="9" id="KW-0863">Zinc-finger</keyword>
<name>A0A812ZQT8_9DINO</name>
<keyword evidence="6" id="KW-0648">Protein biosynthesis</keyword>
<dbReference type="PANTHER" id="PTHR42854:SF3">
    <property type="entry name" value="EUKARYOTIC TRANSLATION INITIATION FACTOR 2 SUBUNIT 3-RELATED"/>
    <property type="match status" value="1"/>
</dbReference>
<dbReference type="Gene3D" id="2.40.30.10">
    <property type="entry name" value="Translation factors"/>
    <property type="match status" value="2"/>
</dbReference>
<dbReference type="SMART" id="SM00184">
    <property type="entry name" value="RING"/>
    <property type="match status" value="1"/>
</dbReference>
<dbReference type="OrthoDB" id="10261999at2759"/>